<feature type="domain" description="Bacterial shufflon protein N-terminal" evidence="2">
    <location>
        <begin position="40"/>
        <end position="361"/>
    </location>
</feature>
<feature type="transmembrane region" description="Helical" evidence="1">
    <location>
        <begin position="12"/>
        <end position="31"/>
    </location>
</feature>
<keyword evidence="1" id="KW-0472">Membrane</keyword>
<organism evidence="3 4">
    <name type="scientific">Pantoea stewartii</name>
    <dbReference type="NCBI Taxonomy" id="66269"/>
    <lineage>
        <taxon>Bacteria</taxon>
        <taxon>Pseudomonadati</taxon>
        <taxon>Pseudomonadota</taxon>
        <taxon>Gammaproteobacteria</taxon>
        <taxon>Enterobacterales</taxon>
        <taxon>Erwiniaceae</taxon>
        <taxon>Pantoea</taxon>
    </lineage>
</organism>
<evidence type="ECO:0000313" key="4">
    <source>
        <dbReference type="Proteomes" id="UP000072520"/>
    </source>
</evidence>
<name>A0AB34VJJ4_9GAMM</name>
<dbReference type="Proteomes" id="UP000072520">
    <property type="component" value="Unassembled WGS sequence"/>
</dbReference>
<sequence length="476" mass="50542">MPTLKSPDRGWALLSMGAALIVLVYITTWGSSLIQDWNARQNWLRSATQASRFTQAVKSYTGRYYDTLLSTAPVTVTPSMLKNTGFLEQGFNETNDYGQQYLATVVRNPSQNNQLQALVYTQNGNPLPFMAMDQIAVSINSGMGGYINTAGTVTGARGGWSAPLQTFNANTTPGHIAALLTTDDLGASRAESDRLYRFAVNGKPDLNTMHTSIDMGGNDLNNTGNVNAANGNFSSNVTANGTVTGQDVNARGNMSAGSNITANGDIRSNSGWLITRDGKGWLDEAHGGGFYMSDNDWVRAVNDKSIYTGGQLQGGTVRSNGRLSTGDVLQLDGVNNPGADCGPNGLVSRDWSGGILSCKDGKWVGMKSSGQYGDLGYITGQYNGYNGQPYTITVYATGGASTVHRQIGDGDCSNTYDLVGYAGGKFVAQAHDNNTGWAKAGFISFQVPANTSYSIVSNPLPEYGCSPGAFNGFIYQ</sequence>
<gene>
    <name evidence="3" type="ORF">RSA13_03010</name>
</gene>
<dbReference type="RefSeq" id="WP_058707884.1">
    <property type="nucleotide sequence ID" value="NZ_LDSI01000003.1"/>
</dbReference>
<dbReference type="AlphaFoldDB" id="A0AB34VJJ4"/>
<proteinExistence type="predicted"/>
<keyword evidence="1" id="KW-0812">Transmembrane</keyword>
<evidence type="ECO:0000313" key="3">
    <source>
        <dbReference type="EMBL" id="KTT00386.1"/>
    </source>
</evidence>
<keyword evidence="1" id="KW-1133">Transmembrane helix</keyword>
<comment type="caution">
    <text evidence="3">The sequence shown here is derived from an EMBL/GenBank/DDBJ whole genome shotgun (WGS) entry which is preliminary data.</text>
</comment>
<evidence type="ECO:0000256" key="1">
    <source>
        <dbReference type="SAM" id="Phobius"/>
    </source>
</evidence>
<reference evidence="3 4" key="1">
    <citation type="journal article" date="2016" name="Front. Microbiol.">
        <title>Genomic Resource of Rice Seed Associated Bacteria.</title>
        <authorList>
            <person name="Midha S."/>
            <person name="Bansal K."/>
            <person name="Sharma S."/>
            <person name="Kumar N."/>
            <person name="Patil P.P."/>
            <person name="Chaudhry V."/>
            <person name="Patil P.B."/>
        </authorList>
    </citation>
    <scope>NUCLEOTIDE SEQUENCE [LARGE SCALE GENOMIC DNA]</scope>
    <source>
        <strain evidence="3 4">RSA13</strain>
    </source>
</reference>
<accession>A0AB34VJJ4</accession>
<evidence type="ECO:0000259" key="2">
    <source>
        <dbReference type="Pfam" id="PF04917"/>
    </source>
</evidence>
<dbReference type="EMBL" id="LDSI01000003">
    <property type="protein sequence ID" value="KTT00386.1"/>
    <property type="molecule type" value="Genomic_DNA"/>
</dbReference>
<protein>
    <submittedName>
        <fullName evidence="3">Shufflon protein B</fullName>
    </submittedName>
</protein>
<dbReference type="Pfam" id="PF04917">
    <property type="entry name" value="Shufflon_N"/>
    <property type="match status" value="1"/>
</dbReference>
<dbReference type="InterPro" id="IPR007001">
    <property type="entry name" value="Shufflon_N"/>
</dbReference>